<feature type="transmembrane region" description="Helical" evidence="6">
    <location>
        <begin position="441"/>
        <end position="463"/>
    </location>
</feature>
<feature type="transmembrane region" description="Helical" evidence="6">
    <location>
        <begin position="90"/>
        <end position="109"/>
    </location>
</feature>
<feature type="transmembrane region" description="Helical" evidence="6">
    <location>
        <begin position="225"/>
        <end position="244"/>
    </location>
</feature>
<evidence type="ECO:0000256" key="3">
    <source>
        <dbReference type="ARBA" id="ARBA00022692"/>
    </source>
</evidence>
<feature type="transmembrane region" description="Helical" evidence="6">
    <location>
        <begin position="469"/>
        <end position="489"/>
    </location>
</feature>
<keyword evidence="5 6" id="KW-0472">Membrane</keyword>
<dbReference type="Pfam" id="PF01554">
    <property type="entry name" value="MatE"/>
    <property type="match status" value="1"/>
</dbReference>
<evidence type="ECO:0000256" key="5">
    <source>
        <dbReference type="ARBA" id="ARBA00023136"/>
    </source>
</evidence>
<dbReference type="AlphaFoldDB" id="A0A382C946"/>
<dbReference type="InterPro" id="IPR002528">
    <property type="entry name" value="MATE_fam"/>
</dbReference>
<feature type="transmembrane region" description="Helical" evidence="6">
    <location>
        <begin position="12"/>
        <end position="32"/>
    </location>
</feature>
<feature type="transmembrane region" description="Helical" evidence="6">
    <location>
        <begin position="264"/>
        <end position="282"/>
    </location>
</feature>
<sequence>MNLRSLQLNLMSNYIGSGYVIILTLVTIPYYLEILGAEAYGLIGFFTFLQTALTMLDLGFNQFFGRQAAHAKGKHEGFVLLADLLKSLEVYFIALAFLLIAVSMPASSWMSVNWFSSNEIGSADIQKCLQLMLANICIQMLVRLYRNGILGFENQVWLNGALIFISTFRFLGALLFIIFISDNIVHFFILQLFIVCLELALLGFKFYHLLPAGLNLKFRFNLSTLGQNIPLAFSIAFTSFLWILTTQYDKFLLSKLLPLKEFGYFSLLAFAISGVVFIAVPIRQAIQPRLTFFIAQGKLKKSLSLYRQSSHYVSLLTGAFVVFLVFFAEPLFLGWTRDQQASQWVSQTLYLFALGNWFLAMQSILVALQIANGDLRIHLRATTFFFIVQVPLIYWAAIEYGVIGVGITWLALRIIFFLLVTPLVHKTFAKELHLSWLFRDVLPVFSIQLIVGKSLSSLITYQFISSSPYTILILAGLGLTILFSGILISNHTHSFLISKYNNWRVT</sequence>
<dbReference type="GO" id="GO:0015297">
    <property type="term" value="F:antiporter activity"/>
    <property type="evidence" value="ECO:0007669"/>
    <property type="project" value="InterPro"/>
</dbReference>
<proteinExistence type="predicted"/>
<feature type="transmembrane region" description="Helical" evidence="6">
    <location>
        <begin position="184"/>
        <end position="204"/>
    </location>
</feature>
<dbReference type="GO" id="GO:0042910">
    <property type="term" value="F:xenobiotic transmembrane transporter activity"/>
    <property type="evidence" value="ECO:0007669"/>
    <property type="project" value="InterPro"/>
</dbReference>
<evidence type="ECO:0000256" key="1">
    <source>
        <dbReference type="ARBA" id="ARBA00004651"/>
    </source>
</evidence>
<evidence type="ECO:0000313" key="7">
    <source>
        <dbReference type="EMBL" id="SVB22211.1"/>
    </source>
</evidence>
<keyword evidence="3 6" id="KW-0812">Transmembrane</keyword>
<organism evidence="7">
    <name type="scientific">marine metagenome</name>
    <dbReference type="NCBI Taxonomy" id="408172"/>
    <lineage>
        <taxon>unclassified sequences</taxon>
        <taxon>metagenomes</taxon>
        <taxon>ecological metagenomes</taxon>
    </lineage>
</organism>
<dbReference type="PANTHER" id="PTHR30250:SF26">
    <property type="entry name" value="PSMA PROTEIN"/>
    <property type="match status" value="1"/>
</dbReference>
<feature type="transmembrane region" description="Helical" evidence="6">
    <location>
        <begin position="377"/>
        <end position="396"/>
    </location>
</feature>
<name>A0A382C946_9ZZZZ</name>
<reference evidence="7" key="1">
    <citation type="submission" date="2018-05" db="EMBL/GenBank/DDBJ databases">
        <authorList>
            <person name="Lanie J.A."/>
            <person name="Ng W.-L."/>
            <person name="Kazmierczak K.M."/>
            <person name="Andrzejewski T.M."/>
            <person name="Davidsen T.M."/>
            <person name="Wayne K.J."/>
            <person name="Tettelin H."/>
            <person name="Glass J.I."/>
            <person name="Rusch D."/>
            <person name="Podicherti R."/>
            <person name="Tsui H.-C.T."/>
            <person name="Winkler M.E."/>
        </authorList>
    </citation>
    <scope>NUCLEOTIDE SEQUENCE</scope>
</reference>
<dbReference type="PANTHER" id="PTHR30250">
    <property type="entry name" value="PST FAMILY PREDICTED COLANIC ACID TRANSPORTER"/>
    <property type="match status" value="1"/>
</dbReference>
<comment type="subcellular location">
    <subcellularLocation>
        <location evidence="1">Cell membrane</location>
        <topology evidence="1">Multi-pass membrane protein</topology>
    </subcellularLocation>
</comment>
<evidence type="ECO:0000256" key="4">
    <source>
        <dbReference type="ARBA" id="ARBA00022989"/>
    </source>
</evidence>
<evidence type="ECO:0008006" key="8">
    <source>
        <dbReference type="Google" id="ProtNLM"/>
    </source>
</evidence>
<feature type="transmembrane region" description="Helical" evidence="6">
    <location>
        <begin position="157"/>
        <end position="178"/>
    </location>
</feature>
<protein>
    <recommendedName>
        <fullName evidence="8">Polysaccharide biosynthesis protein C-terminal domain-containing protein</fullName>
    </recommendedName>
</protein>
<accession>A0A382C946</accession>
<evidence type="ECO:0000256" key="2">
    <source>
        <dbReference type="ARBA" id="ARBA00022475"/>
    </source>
</evidence>
<keyword evidence="4 6" id="KW-1133">Transmembrane helix</keyword>
<gene>
    <name evidence="7" type="ORF">METZ01_LOCUS175065</name>
</gene>
<evidence type="ECO:0000256" key="6">
    <source>
        <dbReference type="SAM" id="Phobius"/>
    </source>
</evidence>
<dbReference type="EMBL" id="UINC01033244">
    <property type="protein sequence ID" value="SVB22211.1"/>
    <property type="molecule type" value="Genomic_DNA"/>
</dbReference>
<feature type="transmembrane region" description="Helical" evidence="6">
    <location>
        <begin position="38"/>
        <end position="60"/>
    </location>
</feature>
<dbReference type="GO" id="GO:0005886">
    <property type="term" value="C:plasma membrane"/>
    <property type="evidence" value="ECO:0007669"/>
    <property type="project" value="UniProtKB-SubCell"/>
</dbReference>
<feature type="transmembrane region" description="Helical" evidence="6">
    <location>
        <begin position="348"/>
        <end position="370"/>
    </location>
</feature>
<feature type="transmembrane region" description="Helical" evidence="6">
    <location>
        <begin position="402"/>
        <end position="420"/>
    </location>
</feature>
<dbReference type="InterPro" id="IPR050833">
    <property type="entry name" value="Poly_Biosynth_Transport"/>
</dbReference>
<feature type="transmembrane region" description="Helical" evidence="6">
    <location>
        <begin position="310"/>
        <end position="328"/>
    </location>
</feature>
<keyword evidence="2" id="KW-1003">Cell membrane</keyword>